<proteinExistence type="predicted"/>
<dbReference type="InterPro" id="IPR036844">
    <property type="entry name" value="Hint_dom_sf"/>
</dbReference>
<dbReference type="InterPro" id="IPR028992">
    <property type="entry name" value="Hedgehog/Intein_dom"/>
</dbReference>
<comment type="caution">
    <text evidence="2">The sequence shown here is derived from an EMBL/GenBank/DDBJ whole genome shotgun (WGS) entry which is preliminary data.</text>
</comment>
<protein>
    <submittedName>
        <fullName evidence="2">Hemolysin</fullName>
    </submittedName>
</protein>
<evidence type="ECO:0000259" key="1">
    <source>
        <dbReference type="Pfam" id="PF13403"/>
    </source>
</evidence>
<gene>
    <name evidence="2" type="ORF">GL284_03070</name>
</gene>
<sequence>MVPPPADATQAEIAAVTHKPIASIHITGVKQNNFNALSVNRYGLADAPVFLCFRNGTLIRTADGQRQVEDLRPGDLVMTRDNGPQPVRWIGAKPLGGAVLAAFPQLRPIRIRAGALGVGLPTRDLYVSPQHRVLVTSKIAERMFGKPEVLVAAKCLVGLNGIDIDDSDQDLVYLHILFDRHEIVMSEGAQTESLFTGPEALKAAGPEARAELLALFPDLLRDDLPAQPVRQIGQTRRAHQLAQRHKANGQALQSV</sequence>
<evidence type="ECO:0000313" key="3">
    <source>
        <dbReference type="Proteomes" id="UP000478740"/>
    </source>
</evidence>
<keyword evidence="3" id="KW-1185">Reference proteome</keyword>
<dbReference type="Proteomes" id="UP000478740">
    <property type="component" value="Unassembled WGS sequence"/>
</dbReference>
<evidence type="ECO:0000313" key="2">
    <source>
        <dbReference type="EMBL" id="MTH63249.1"/>
    </source>
</evidence>
<name>A0A6L6ITS3_9RHOB</name>
<dbReference type="Gene3D" id="2.170.16.10">
    <property type="entry name" value="Hedgehog/Intein (Hint) domain"/>
    <property type="match status" value="1"/>
</dbReference>
<dbReference type="Pfam" id="PF13403">
    <property type="entry name" value="Hint_2"/>
    <property type="match status" value="1"/>
</dbReference>
<feature type="domain" description="Hedgehog/Intein (Hint)" evidence="1">
    <location>
        <begin position="52"/>
        <end position="197"/>
    </location>
</feature>
<accession>A0A6L6ITS3</accession>
<dbReference type="SUPFAM" id="SSF51294">
    <property type="entry name" value="Hedgehog/intein (Hint) domain"/>
    <property type="match status" value="1"/>
</dbReference>
<dbReference type="EMBL" id="WMII01000002">
    <property type="protein sequence ID" value="MTH63249.1"/>
    <property type="molecule type" value="Genomic_DNA"/>
</dbReference>
<dbReference type="AlphaFoldDB" id="A0A6L6ITS3"/>
<organism evidence="2 3">
    <name type="scientific">Paracoccus shanxieyensis</name>
    <dbReference type="NCBI Taxonomy" id="2675752"/>
    <lineage>
        <taxon>Bacteria</taxon>
        <taxon>Pseudomonadati</taxon>
        <taxon>Pseudomonadota</taxon>
        <taxon>Alphaproteobacteria</taxon>
        <taxon>Rhodobacterales</taxon>
        <taxon>Paracoccaceae</taxon>
        <taxon>Paracoccus</taxon>
    </lineage>
</organism>
<reference evidence="2 3" key="1">
    <citation type="submission" date="2019-11" db="EMBL/GenBank/DDBJ databases">
        <authorList>
            <person name="Dong K."/>
        </authorList>
    </citation>
    <scope>NUCLEOTIDE SEQUENCE [LARGE SCALE GENOMIC DNA]</scope>
    <source>
        <strain evidence="2 3">DK608</strain>
    </source>
</reference>